<dbReference type="Proteomes" id="UP000663848">
    <property type="component" value="Unassembled WGS sequence"/>
</dbReference>
<sequence>NKTKHHRHEFKWGPDQQHSFDEFKRILTTYPLFLEYPDSSTPFVLTTDASGIGIGGILRQDTPSGTKINYFKSRVLDDTERKYDTIEQEALAIFWCISELRSYIGDSDFMVETDHKPLENFHKKQINNKRVMNWLFKLQDILPQIIAVKHRPGVHNAAADYISRHFPPSTSPNINPSTINVTHAERPIGTEHWDEHVPKPQCIQYTEPSILKHTCIHNASINAQINAVTTRAQSKLQAQPRSSSANTSSTSTISQSRCSSPPMATPLHDFSLSRIRSEQAQDVIIQQILQQIRNNRRYESFTIQHGILYKLAYRNDATIKLVYAPSILIPEIMTAYHDHPLSGHFGTGRTWPVLRNTYYWPRMKETITSYIKSCDKCSQFNVDRHKLPGFLQPIQPPNEVFQVLGMDWWGPTTTSLSGNRYVLVITDRLSGYV</sequence>
<evidence type="ECO:0000256" key="4">
    <source>
        <dbReference type="ARBA" id="ARBA00022759"/>
    </source>
</evidence>
<evidence type="ECO:0000256" key="2">
    <source>
        <dbReference type="ARBA" id="ARBA00022695"/>
    </source>
</evidence>
<dbReference type="InterPro" id="IPR043502">
    <property type="entry name" value="DNA/RNA_pol_sf"/>
</dbReference>
<keyword evidence="6" id="KW-0695">RNA-directed DNA polymerase</keyword>
<comment type="caution">
    <text evidence="10">The sequence shown here is derived from an EMBL/GenBank/DDBJ whole genome shotgun (WGS) entry which is preliminary data.</text>
</comment>
<dbReference type="InterPro" id="IPR050951">
    <property type="entry name" value="Retrovirus_Pol_polyprotein"/>
</dbReference>
<dbReference type="GO" id="GO:0003964">
    <property type="term" value="F:RNA-directed DNA polymerase activity"/>
    <property type="evidence" value="ECO:0007669"/>
    <property type="project" value="UniProtKB-KW"/>
</dbReference>
<evidence type="ECO:0000256" key="1">
    <source>
        <dbReference type="ARBA" id="ARBA00022679"/>
    </source>
</evidence>
<keyword evidence="3" id="KW-0540">Nuclease</keyword>
<evidence type="ECO:0000259" key="8">
    <source>
        <dbReference type="Pfam" id="PF17917"/>
    </source>
</evidence>
<dbReference type="InterPro" id="IPR041588">
    <property type="entry name" value="Integrase_H2C2"/>
</dbReference>
<dbReference type="InterPro" id="IPR036397">
    <property type="entry name" value="RNaseH_sf"/>
</dbReference>
<feature type="non-terminal residue" evidence="10">
    <location>
        <position position="1"/>
    </location>
</feature>
<evidence type="ECO:0008006" key="12">
    <source>
        <dbReference type="Google" id="ProtNLM"/>
    </source>
</evidence>
<dbReference type="GO" id="GO:0016787">
    <property type="term" value="F:hydrolase activity"/>
    <property type="evidence" value="ECO:0007669"/>
    <property type="project" value="UniProtKB-KW"/>
</dbReference>
<proteinExistence type="predicted"/>
<dbReference type="SUPFAM" id="SSF56672">
    <property type="entry name" value="DNA/RNA polymerases"/>
    <property type="match status" value="1"/>
</dbReference>
<organism evidence="10 11">
    <name type="scientific">Rotaria socialis</name>
    <dbReference type="NCBI Taxonomy" id="392032"/>
    <lineage>
        <taxon>Eukaryota</taxon>
        <taxon>Metazoa</taxon>
        <taxon>Spiralia</taxon>
        <taxon>Gnathifera</taxon>
        <taxon>Rotifera</taxon>
        <taxon>Eurotatoria</taxon>
        <taxon>Bdelloidea</taxon>
        <taxon>Philodinida</taxon>
        <taxon>Philodinidae</taxon>
        <taxon>Rotaria</taxon>
    </lineage>
</organism>
<dbReference type="InterPro" id="IPR041373">
    <property type="entry name" value="RT_RNaseH"/>
</dbReference>
<evidence type="ECO:0000256" key="5">
    <source>
        <dbReference type="ARBA" id="ARBA00022801"/>
    </source>
</evidence>
<feature type="non-terminal residue" evidence="10">
    <location>
        <position position="433"/>
    </location>
</feature>
<dbReference type="FunFam" id="1.10.340.70:FF:000001">
    <property type="entry name" value="Retrovirus-related Pol polyprotein from transposon gypsy-like Protein"/>
    <property type="match status" value="1"/>
</dbReference>
<feature type="domain" description="Reverse transcriptase RNase H-like" evidence="8">
    <location>
        <begin position="38"/>
        <end position="140"/>
    </location>
</feature>
<dbReference type="EMBL" id="CAJOBR010025187">
    <property type="protein sequence ID" value="CAF4965155.1"/>
    <property type="molecule type" value="Genomic_DNA"/>
</dbReference>
<dbReference type="CDD" id="cd09274">
    <property type="entry name" value="RNase_HI_RT_Ty3"/>
    <property type="match status" value="1"/>
</dbReference>
<keyword evidence="4" id="KW-0255">Endonuclease</keyword>
<dbReference type="PANTHER" id="PTHR37984">
    <property type="entry name" value="PROTEIN CBG26694"/>
    <property type="match status" value="1"/>
</dbReference>
<dbReference type="AlphaFoldDB" id="A0A821YGZ9"/>
<evidence type="ECO:0000256" key="3">
    <source>
        <dbReference type="ARBA" id="ARBA00022722"/>
    </source>
</evidence>
<accession>A0A821YGZ9</accession>
<evidence type="ECO:0000313" key="11">
    <source>
        <dbReference type="Proteomes" id="UP000663848"/>
    </source>
</evidence>
<dbReference type="Pfam" id="PF17921">
    <property type="entry name" value="Integrase_H2C2"/>
    <property type="match status" value="1"/>
</dbReference>
<keyword evidence="5" id="KW-0378">Hydrolase</keyword>
<dbReference type="Gene3D" id="1.10.340.70">
    <property type="match status" value="1"/>
</dbReference>
<evidence type="ECO:0000256" key="7">
    <source>
        <dbReference type="SAM" id="MobiDB-lite"/>
    </source>
</evidence>
<dbReference type="Gene3D" id="3.30.420.10">
    <property type="entry name" value="Ribonuclease H-like superfamily/Ribonuclease H"/>
    <property type="match status" value="1"/>
</dbReference>
<gene>
    <name evidence="10" type="ORF">QYT958_LOCUS34665</name>
</gene>
<feature type="compositionally biased region" description="Low complexity" evidence="7">
    <location>
        <begin position="242"/>
        <end position="260"/>
    </location>
</feature>
<dbReference type="Pfam" id="PF17917">
    <property type="entry name" value="RT_RNaseH"/>
    <property type="match status" value="1"/>
</dbReference>
<dbReference type="GO" id="GO:0004519">
    <property type="term" value="F:endonuclease activity"/>
    <property type="evidence" value="ECO:0007669"/>
    <property type="project" value="UniProtKB-KW"/>
</dbReference>
<dbReference type="PANTHER" id="PTHR37984:SF5">
    <property type="entry name" value="PROTEIN NYNRIN-LIKE"/>
    <property type="match status" value="1"/>
</dbReference>
<name>A0A821YGZ9_9BILA</name>
<evidence type="ECO:0000313" key="10">
    <source>
        <dbReference type="EMBL" id="CAF4965155.1"/>
    </source>
</evidence>
<protein>
    <recommendedName>
        <fullName evidence="12">Polyprotein</fullName>
    </recommendedName>
</protein>
<evidence type="ECO:0000259" key="9">
    <source>
        <dbReference type="Pfam" id="PF17921"/>
    </source>
</evidence>
<keyword evidence="1" id="KW-0808">Transferase</keyword>
<feature type="compositionally biased region" description="Polar residues" evidence="7">
    <location>
        <begin position="232"/>
        <end position="241"/>
    </location>
</feature>
<feature type="domain" description="Integrase zinc-binding" evidence="9">
    <location>
        <begin position="325"/>
        <end position="381"/>
    </location>
</feature>
<keyword evidence="2" id="KW-0548">Nucleotidyltransferase</keyword>
<evidence type="ECO:0000256" key="6">
    <source>
        <dbReference type="ARBA" id="ARBA00022918"/>
    </source>
</evidence>
<reference evidence="10" key="1">
    <citation type="submission" date="2021-02" db="EMBL/GenBank/DDBJ databases">
        <authorList>
            <person name="Nowell W R."/>
        </authorList>
    </citation>
    <scope>NUCLEOTIDE SEQUENCE</scope>
</reference>
<feature type="region of interest" description="Disordered" evidence="7">
    <location>
        <begin position="232"/>
        <end position="262"/>
    </location>
</feature>
<dbReference type="GO" id="GO:0003676">
    <property type="term" value="F:nucleic acid binding"/>
    <property type="evidence" value="ECO:0007669"/>
    <property type="project" value="InterPro"/>
</dbReference>